<feature type="region of interest" description="Disordered" evidence="4">
    <location>
        <begin position="1"/>
        <end position="45"/>
    </location>
</feature>
<dbReference type="AlphaFoldDB" id="A0A0L0SD82"/>
<keyword evidence="2" id="KW-0547">Nucleotide-binding</keyword>
<protein>
    <recommendedName>
        <fullName evidence="7">Tubulin-tyrosine ligase</fullName>
    </recommendedName>
</protein>
<evidence type="ECO:0000256" key="1">
    <source>
        <dbReference type="ARBA" id="ARBA00022598"/>
    </source>
</evidence>
<gene>
    <name evidence="5" type="ORF">AMAG_05755</name>
</gene>
<organism evidence="5 6">
    <name type="scientific">Allomyces macrogynus (strain ATCC 38327)</name>
    <name type="common">Allomyces javanicus var. macrogynus</name>
    <dbReference type="NCBI Taxonomy" id="578462"/>
    <lineage>
        <taxon>Eukaryota</taxon>
        <taxon>Fungi</taxon>
        <taxon>Fungi incertae sedis</taxon>
        <taxon>Blastocladiomycota</taxon>
        <taxon>Blastocladiomycetes</taxon>
        <taxon>Blastocladiales</taxon>
        <taxon>Blastocladiaceae</taxon>
        <taxon>Allomyces</taxon>
    </lineage>
</organism>
<dbReference type="STRING" id="578462.A0A0L0SD82"/>
<proteinExistence type="predicted"/>
<dbReference type="eggNOG" id="KOG2158">
    <property type="taxonomic scope" value="Eukaryota"/>
</dbReference>
<dbReference type="Gene3D" id="3.30.470.20">
    <property type="entry name" value="ATP-grasp fold, B domain"/>
    <property type="match status" value="1"/>
</dbReference>
<evidence type="ECO:0000313" key="5">
    <source>
        <dbReference type="EMBL" id="KNE60360.1"/>
    </source>
</evidence>
<dbReference type="GO" id="GO:0036064">
    <property type="term" value="C:ciliary basal body"/>
    <property type="evidence" value="ECO:0007669"/>
    <property type="project" value="TreeGrafter"/>
</dbReference>
<evidence type="ECO:0000256" key="2">
    <source>
        <dbReference type="ARBA" id="ARBA00022741"/>
    </source>
</evidence>
<keyword evidence="6" id="KW-1185">Reference proteome</keyword>
<name>A0A0L0SD82_ALLM3</name>
<dbReference type="GO" id="GO:0070740">
    <property type="term" value="F:tubulin-glutamic acid ligase activity"/>
    <property type="evidence" value="ECO:0007669"/>
    <property type="project" value="TreeGrafter"/>
</dbReference>
<dbReference type="SUPFAM" id="SSF56059">
    <property type="entry name" value="Glutathione synthetase ATP-binding domain-like"/>
    <property type="match status" value="1"/>
</dbReference>
<dbReference type="VEuPathDB" id="FungiDB:AMAG_05755"/>
<reference evidence="5 6" key="1">
    <citation type="submission" date="2009-11" db="EMBL/GenBank/DDBJ databases">
        <title>Annotation of Allomyces macrogynus ATCC 38327.</title>
        <authorList>
            <consortium name="The Broad Institute Genome Sequencing Platform"/>
            <person name="Russ C."/>
            <person name="Cuomo C."/>
            <person name="Burger G."/>
            <person name="Gray M.W."/>
            <person name="Holland P.W.H."/>
            <person name="King N."/>
            <person name="Lang F.B.F."/>
            <person name="Roger A.J."/>
            <person name="Ruiz-Trillo I."/>
            <person name="Young S.K."/>
            <person name="Zeng Q."/>
            <person name="Gargeya S."/>
            <person name="Fitzgerald M."/>
            <person name="Haas B."/>
            <person name="Abouelleil A."/>
            <person name="Alvarado L."/>
            <person name="Arachchi H.M."/>
            <person name="Berlin A."/>
            <person name="Chapman S.B."/>
            <person name="Gearin G."/>
            <person name="Goldberg J."/>
            <person name="Griggs A."/>
            <person name="Gujja S."/>
            <person name="Hansen M."/>
            <person name="Heiman D."/>
            <person name="Howarth C."/>
            <person name="Larimer J."/>
            <person name="Lui A."/>
            <person name="MacDonald P.J.P."/>
            <person name="McCowen C."/>
            <person name="Montmayeur A."/>
            <person name="Murphy C."/>
            <person name="Neiman D."/>
            <person name="Pearson M."/>
            <person name="Priest M."/>
            <person name="Roberts A."/>
            <person name="Saif S."/>
            <person name="Shea T."/>
            <person name="Sisk P."/>
            <person name="Stolte C."/>
            <person name="Sykes S."/>
            <person name="Wortman J."/>
            <person name="Nusbaum C."/>
            <person name="Birren B."/>
        </authorList>
    </citation>
    <scope>NUCLEOTIDE SEQUENCE [LARGE SCALE GENOMIC DNA]</scope>
    <source>
        <strain evidence="5 6">ATCC 38327</strain>
    </source>
</reference>
<evidence type="ECO:0000256" key="4">
    <source>
        <dbReference type="SAM" id="MobiDB-lite"/>
    </source>
</evidence>
<feature type="compositionally biased region" description="Low complexity" evidence="4">
    <location>
        <begin position="411"/>
        <end position="440"/>
    </location>
</feature>
<evidence type="ECO:0000313" key="6">
    <source>
        <dbReference type="Proteomes" id="UP000054350"/>
    </source>
</evidence>
<evidence type="ECO:0000256" key="3">
    <source>
        <dbReference type="ARBA" id="ARBA00022840"/>
    </source>
</evidence>
<dbReference type="GO" id="GO:0000226">
    <property type="term" value="P:microtubule cytoskeleton organization"/>
    <property type="evidence" value="ECO:0007669"/>
    <property type="project" value="TreeGrafter"/>
</dbReference>
<feature type="compositionally biased region" description="Acidic residues" evidence="4">
    <location>
        <begin position="441"/>
        <end position="453"/>
    </location>
</feature>
<accession>A0A0L0SD82</accession>
<dbReference type="PANTHER" id="PTHR12241:SF147">
    <property type="entry name" value="TUBULIN POLYGLUTAMYLASE TTLL7"/>
    <property type="match status" value="1"/>
</dbReference>
<dbReference type="Proteomes" id="UP000054350">
    <property type="component" value="Unassembled WGS sequence"/>
</dbReference>
<evidence type="ECO:0008006" key="7">
    <source>
        <dbReference type="Google" id="ProtNLM"/>
    </source>
</evidence>
<dbReference type="PROSITE" id="PS51221">
    <property type="entry name" value="TTL"/>
    <property type="match status" value="1"/>
</dbReference>
<dbReference type="PANTHER" id="PTHR12241">
    <property type="entry name" value="TUBULIN POLYGLUTAMYLASE"/>
    <property type="match status" value="1"/>
</dbReference>
<keyword evidence="3" id="KW-0067">ATP-binding</keyword>
<dbReference type="Pfam" id="PF03133">
    <property type="entry name" value="TTL"/>
    <property type="match status" value="1"/>
</dbReference>
<dbReference type="GO" id="GO:0005524">
    <property type="term" value="F:ATP binding"/>
    <property type="evidence" value="ECO:0007669"/>
    <property type="project" value="UniProtKB-KW"/>
</dbReference>
<reference evidence="6" key="2">
    <citation type="submission" date="2009-11" db="EMBL/GenBank/DDBJ databases">
        <title>The Genome Sequence of Allomyces macrogynus strain ATCC 38327.</title>
        <authorList>
            <consortium name="The Broad Institute Genome Sequencing Platform"/>
            <person name="Russ C."/>
            <person name="Cuomo C."/>
            <person name="Shea T."/>
            <person name="Young S.K."/>
            <person name="Zeng Q."/>
            <person name="Koehrsen M."/>
            <person name="Haas B."/>
            <person name="Borodovsky M."/>
            <person name="Guigo R."/>
            <person name="Alvarado L."/>
            <person name="Berlin A."/>
            <person name="Borenstein D."/>
            <person name="Chen Z."/>
            <person name="Engels R."/>
            <person name="Freedman E."/>
            <person name="Gellesch M."/>
            <person name="Goldberg J."/>
            <person name="Griggs A."/>
            <person name="Gujja S."/>
            <person name="Heiman D."/>
            <person name="Hepburn T."/>
            <person name="Howarth C."/>
            <person name="Jen D."/>
            <person name="Larson L."/>
            <person name="Lewis B."/>
            <person name="Mehta T."/>
            <person name="Park D."/>
            <person name="Pearson M."/>
            <person name="Roberts A."/>
            <person name="Saif S."/>
            <person name="Shenoy N."/>
            <person name="Sisk P."/>
            <person name="Stolte C."/>
            <person name="Sykes S."/>
            <person name="Walk T."/>
            <person name="White J."/>
            <person name="Yandava C."/>
            <person name="Burger G."/>
            <person name="Gray M.W."/>
            <person name="Holland P.W.H."/>
            <person name="King N."/>
            <person name="Lang F.B.F."/>
            <person name="Roger A.J."/>
            <person name="Ruiz-Trillo I."/>
            <person name="Lander E."/>
            <person name="Nusbaum C."/>
        </authorList>
    </citation>
    <scope>NUCLEOTIDE SEQUENCE [LARGE SCALE GENOMIC DNA]</scope>
    <source>
        <strain evidence="6">ATCC 38327</strain>
    </source>
</reference>
<dbReference type="OrthoDB" id="202825at2759"/>
<sequence>MISAKRSSSTNLAAGNAATPRHADPSKRTATPTSPSSRKRKWTPTINVENTKHAVVLRAGEGIGLAATTSPTDWTIQWQDGVVTVDQLLHMRPWQRINHFPAMHHLCHKDYLARNLTKMRNEFPREYAFWPRTWCMRTDAVAFTAYAGARARARAARGRPPRWYIAKPDSKSRGIGIYLFSDPAEFQANPEYEMVVQQYIERPLLIEGYKFDMRVYALITQCDPLRLFVYKEGLARFATEQYGSGPALDNQSQICMHLTNYSVNKRSTKFVDGGADGGSKRTLTWALEYLDSLGHDGTGAIWASIKDIIAKSILTVQPELARVFRTCAPNGDGSLCFELLGFDVILDHKLRPFVLEINHSPSLSCETAVDHTLKQGLLENIFRLLNPTSLNPRKWMRRDRKQAKQRLYLSSTTATPTSTAAPPAAPGSTPKPAAAPSAADQDADVESADEADEPATPPPRDAPSPPPPTDSTPAADTDAATAYESAHLGLFERVYPPSDPATVERRGRCCGVESKGPVAPVCGETAANAAGRAAASRGAAEGDAVDERE</sequence>
<feature type="compositionally biased region" description="Polar residues" evidence="4">
    <location>
        <begin position="1"/>
        <end position="13"/>
    </location>
</feature>
<dbReference type="GO" id="GO:0015631">
    <property type="term" value="F:tubulin binding"/>
    <property type="evidence" value="ECO:0007669"/>
    <property type="project" value="TreeGrafter"/>
</dbReference>
<dbReference type="EMBL" id="GG745336">
    <property type="protein sequence ID" value="KNE60360.1"/>
    <property type="molecule type" value="Genomic_DNA"/>
</dbReference>
<feature type="region of interest" description="Disordered" evidence="4">
    <location>
        <begin position="411"/>
        <end position="485"/>
    </location>
</feature>
<dbReference type="InterPro" id="IPR004344">
    <property type="entry name" value="TTL/TTLL_fam"/>
</dbReference>
<feature type="compositionally biased region" description="Low complexity" evidence="4">
    <location>
        <begin position="471"/>
        <end position="485"/>
    </location>
</feature>
<feature type="compositionally biased region" description="Pro residues" evidence="4">
    <location>
        <begin position="455"/>
        <end position="470"/>
    </location>
</feature>
<keyword evidence="1" id="KW-0436">Ligase</keyword>